<feature type="non-terminal residue" evidence="2">
    <location>
        <position position="1"/>
    </location>
</feature>
<dbReference type="HOGENOM" id="CLU_3393991_0_0_1"/>
<accession>D2HYY5</accession>
<evidence type="ECO:0000313" key="2">
    <source>
        <dbReference type="EMBL" id="EFB29401.1"/>
    </source>
</evidence>
<feature type="non-terminal residue" evidence="2">
    <location>
        <position position="32"/>
    </location>
</feature>
<dbReference type="InParanoid" id="D2HYY5"/>
<name>D2HYY5_AILME</name>
<dbReference type="EMBL" id="GL193755">
    <property type="protein sequence ID" value="EFB29401.1"/>
    <property type="molecule type" value="Genomic_DNA"/>
</dbReference>
<dbReference type="AlphaFoldDB" id="D2HYY5"/>
<feature type="region of interest" description="Disordered" evidence="1">
    <location>
        <begin position="1"/>
        <end position="32"/>
    </location>
</feature>
<sequence length="32" mass="3196">PGPGSPSGLNWAPPGGTPRSRRRKPGSAPRGS</sequence>
<protein>
    <submittedName>
        <fullName evidence="2">Uncharacterized protein</fullName>
    </submittedName>
</protein>
<gene>
    <name evidence="2" type="ORF">PANDA_017984</name>
</gene>
<organism evidence="2">
    <name type="scientific">Ailuropoda melanoleuca</name>
    <name type="common">Giant panda</name>
    <dbReference type="NCBI Taxonomy" id="9646"/>
    <lineage>
        <taxon>Eukaryota</taxon>
        <taxon>Metazoa</taxon>
        <taxon>Chordata</taxon>
        <taxon>Craniata</taxon>
        <taxon>Vertebrata</taxon>
        <taxon>Euteleostomi</taxon>
        <taxon>Mammalia</taxon>
        <taxon>Eutheria</taxon>
        <taxon>Laurasiatheria</taxon>
        <taxon>Carnivora</taxon>
        <taxon>Caniformia</taxon>
        <taxon>Ursidae</taxon>
        <taxon>Ailuropoda</taxon>
    </lineage>
</organism>
<proteinExistence type="predicted"/>
<reference evidence="2" key="1">
    <citation type="journal article" date="2010" name="Nature">
        <title>The sequence and de novo assembly of the giant panda genome.</title>
        <authorList>
            <person name="Li R."/>
            <person name="Fan W."/>
            <person name="Tian G."/>
            <person name="Zhu H."/>
            <person name="He L."/>
            <person name="Cai J."/>
            <person name="Huang Q."/>
            <person name="Cai Q."/>
            <person name="Li B."/>
            <person name="Bai Y."/>
            <person name="Zhang Z."/>
            <person name="Zhang Y."/>
            <person name="Wang W."/>
            <person name="Li J."/>
            <person name="Wei F."/>
            <person name="Li H."/>
            <person name="Jian M."/>
            <person name="Li J."/>
            <person name="Zhang Z."/>
            <person name="Nielsen R."/>
            <person name="Li D."/>
            <person name="Gu W."/>
            <person name="Yang Z."/>
            <person name="Xuan Z."/>
            <person name="Ryder O.A."/>
            <person name="Leung F.C."/>
            <person name="Zhou Y."/>
            <person name="Cao J."/>
            <person name="Sun X."/>
            <person name="Fu Y."/>
            <person name="Fang X."/>
            <person name="Guo X."/>
            <person name="Wang B."/>
            <person name="Hou R."/>
            <person name="Shen F."/>
            <person name="Mu B."/>
            <person name="Ni P."/>
            <person name="Lin R."/>
            <person name="Qian W."/>
            <person name="Wang G."/>
            <person name="Yu C."/>
            <person name="Nie W."/>
            <person name="Wang J."/>
            <person name="Wu Z."/>
            <person name="Liang H."/>
            <person name="Min J."/>
            <person name="Wu Q."/>
            <person name="Cheng S."/>
            <person name="Ruan J."/>
            <person name="Wang M."/>
            <person name="Shi Z."/>
            <person name="Wen M."/>
            <person name="Liu B."/>
            <person name="Ren X."/>
            <person name="Zheng H."/>
            <person name="Dong D."/>
            <person name="Cook K."/>
            <person name="Shan G."/>
            <person name="Zhang H."/>
            <person name="Kosiol C."/>
            <person name="Xie X."/>
            <person name="Lu Z."/>
            <person name="Zheng H."/>
            <person name="Li Y."/>
            <person name="Steiner C.C."/>
            <person name="Lam T.T."/>
            <person name="Lin S."/>
            <person name="Zhang Q."/>
            <person name="Li G."/>
            <person name="Tian J."/>
            <person name="Gong T."/>
            <person name="Liu H."/>
            <person name="Zhang D."/>
            <person name="Fang L."/>
            <person name="Ye C."/>
            <person name="Zhang J."/>
            <person name="Hu W."/>
            <person name="Xu A."/>
            <person name="Ren Y."/>
            <person name="Zhang G."/>
            <person name="Bruford M.W."/>
            <person name="Li Q."/>
            <person name="Ma L."/>
            <person name="Guo Y."/>
            <person name="An N."/>
            <person name="Hu Y."/>
            <person name="Zheng Y."/>
            <person name="Shi Y."/>
            <person name="Li Z."/>
            <person name="Liu Q."/>
            <person name="Chen Y."/>
            <person name="Zhao J."/>
            <person name="Qu N."/>
            <person name="Zhao S."/>
            <person name="Tian F."/>
            <person name="Wang X."/>
            <person name="Wang H."/>
            <person name="Xu L."/>
            <person name="Liu X."/>
            <person name="Vinar T."/>
            <person name="Wang Y."/>
            <person name="Lam T.W."/>
            <person name="Yiu S.M."/>
            <person name="Liu S."/>
            <person name="Zhang H."/>
            <person name="Li D."/>
            <person name="Huang Y."/>
            <person name="Wang X."/>
            <person name="Yang G."/>
            <person name="Jiang Z."/>
            <person name="Wang J."/>
            <person name="Qin N."/>
            <person name="Li L."/>
            <person name="Li J."/>
            <person name="Bolund L."/>
            <person name="Kristiansen K."/>
            <person name="Wong G.K."/>
            <person name="Olson M."/>
            <person name="Zhang X."/>
            <person name="Li S."/>
            <person name="Yang H."/>
            <person name="Wang J."/>
            <person name="Wang J."/>
        </authorList>
    </citation>
    <scope>NUCLEOTIDE SEQUENCE [LARGE SCALE GENOMIC DNA]</scope>
</reference>
<evidence type="ECO:0000256" key="1">
    <source>
        <dbReference type="SAM" id="MobiDB-lite"/>
    </source>
</evidence>